<reference evidence="5" key="1">
    <citation type="submission" date="2023-03" db="EMBL/GenBank/DDBJ databases">
        <title>Emydomyces testavorans Genome Sequence.</title>
        <authorList>
            <person name="Hoyer L."/>
        </authorList>
    </citation>
    <scope>NUCLEOTIDE SEQUENCE</scope>
    <source>
        <strain evidence="5">16-2883</strain>
    </source>
</reference>
<proteinExistence type="predicted"/>
<keyword evidence="2" id="KW-0863">Zinc-finger</keyword>
<keyword evidence="6" id="KW-1185">Reference proteome</keyword>
<dbReference type="AlphaFoldDB" id="A0AAF0DCA6"/>
<keyword evidence="5" id="KW-0012">Acyltransferase</keyword>
<keyword evidence="3" id="KW-0862">Zinc</keyword>
<accession>A0AAF0DCA6</accession>
<dbReference type="GO" id="GO:0008270">
    <property type="term" value="F:zinc ion binding"/>
    <property type="evidence" value="ECO:0007669"/>
    <property type="project" value="UniProtKB-KW"/>
</dbReference>
<dbReference type="InterPro" id="IPR045072">
    <property type="entry name" value="MKRN-like"/>
</dbReference>
<evidence type="ECO:0000256" key="1">
    <source>
        <dbReference type="ARBA" id="ARBA00022723"/>
    </source>
</evidence>
<dbReference type="EC" id="2.3.2.27" evidence="5"/>
<dbReference type="Proteomes" id="UP001219355">
    <property type="component" value="Chromosome 1"/>
</dbReference>
<protein>
    <submittedName>
        <fullName evidence="5">Zinc finger, C3HC4 type (RING finger) domain containing protein</fullName>
        <ecNumber evidence="5">2.3.2.27</ecNumber>
    </submittedName>
</protein>
<dbReference type="PANTHER" id="PTHR11224">
    <property type="entry name" value="MAKORIN-RELATED"/>
    <property type="match status" value="1"/>
</dbReference>
<dbReference type="PANTHER" id="PTHR11224:SF10">
    <property type="entry name" value="IP09428P-RELATED"/>
    <property type="match status" value="1"/>
</dbReference>
<organism evidence="5 6">
    <name type="scientific">Emydomyces testavorans</name>
    <dbReference type="NCBI Taxonomy" id="2070801"/>
    <lineage>
        <taxon>Eukaryota</taxon>
        <taxon>Fungi</taxon>
        <taxon>Dikarya</taxon>
        <taxon>Ascomycota</taxon>
        <taxon>Pezizomycotina</taxon>
        <taxon>Eurotiomycetes</taxon>
        <taxon>Eurotiomycetidae</taxon>
        <taxon>Onygenales</taxon>
        <taxon>Nannizziopsiaceae</taxon>
        <taxon>Emydomyces</taxon>
    </lineage>
</organism>
<feature type="region of interest" description="Disordered" evidence="4">
    <location>
        <begin position="56"/>
        <end position="80"/>
    </location>
</feature>
<dbReference type="EMBL" id="CP120627">
    <property type="protein sequence ID" value="WEW54907.1"/>
    <property type="molecule type" value="Genomic_DNA"/>
</dbReference>
<feature type="compositionally biased region" description="Basic and acidic residues" evidence="4">
    <location>
        <begin position="62"/>
        <end position="71"/>
    </location>
</feature>
<dbReference type="GO" id="GO:0061630">
    <property type="term" value="F:ubiquitin protein ligase activity"/>
    <property type="evidence" value="ECO:0007669"/>
    <property type="project" value="UniProtKB-EC"/>
</dbReference>
<sequence length="279" mass="31927">MQECIRNWRSSSNSELHEDPYSLTDTAALSKTTKTCPLCRKKSDFIIPSSIFPTPPTSNDLETAKDTDKATRGPGAGKIKEIKNPVKEEIIQGYLSKLKKIPCRYFEEEVKRWREAVAAFDAGEVESCLVSPLRFRPRCFFANQCHYAHIDPATNKPYTFSPQEIRWMKRKRIEERSQQLRARFHITPSEHFDILTRSLEAFSFGEDVLRDSPMRNTSERPAPARPALARPALDVQSLHVALTLAAAFDDMELSDSVDYDFDLEAPHGELLGDYEDDYY</sequence>
<dbReference type="GO" id="GO:0000209">
    <property type="term" value="P:protein polyubiquitination"/>
    <property type="evidence" value="ECO:0007669"/>
    <property type="project" value="InterPro"/>
</dbReference>
<evidence type="ECO:0000256" key="4">
    <source>
        <dbReference type="SAM" id="MobiDB-lite"/>
    </source>
</evidence>
<gene>
    <name evidence="5" type="ORF">PRK78_000334</name>
</gene>
<keyword evidence="5" id="KW-0808">Transferase</keyword>
<evidence type="ECO:0000256" key="3">
    <source>
        <dbReference type="ARBA" id="ARBA00022833"/>
    </source>
</evidence>
<evidence type="ECO:0000313" key="5">
    <source>
        <dbReference type="EMBL" id="WEW54907.1"/>
    </source>
</evidence>
<evidence type="ECO:0000256" key="2">
    <source>
        <dbReference type="ARBA" id="ARBA00022771"/>
    </source>
</evidence>
<name>A0AAF0DCA6_9EURO</name>
<evidence type="ECO:0000313" key="6">
    <source>
        <dbReference type="Proteomes" id="UP001219355"/>
    </source>
</evidence>
<keyword evidence="1" id="KW-0479">Metal-binding</keyword>